<evidence type="ECO:0000256" key="2">
    <source>
        <dbReference type="ARBA" id="ARBA00022448"/>
    </source>
</evidence>
<dbReference type="GO" id="GO:0015288">
    <property type="term" value="F:porin activity"/>
    <property type="evidence" value="ECO:0007669"/>
    <property type="project" value="TreeGrafter"/>
</dbReference>
<keyword evidence="8" id="KW-0732">Signal</keyword>
<geneLocation type="plasmid" evidence="14">
    <name>cbm2594_p</name>
</geneLocation>
<keyword evidence="3" id="KW-1134">Transmembrane beta strand</keyword>
<dbReference type="GeneID" id="29763640"/>
<dbReference type="PANTHER" id="PTHR30026">
    <property type="entry name" value="OUTER MEMBRANE PROTEIN TOLC"/>
    <property type="match status" value="1"/>
</dbReference>
<dbReference type="PANTHER" id="PTHR30026:SF20">
    <property type="entry name" value="OUTER MEMBRANE PROTEIN TOLC"/>
    <property type="match status" value="1"/>
</dbReference>
<dbReference type="SUPFAM" id="SSF56954">
    <property type="entry name" value="Outer membrane efflux proteins (OEP)"/>
    <property type="match status" value="1"/>
</dbReference>
<gene>
    <name evidence="10" type="ORF">CBM2586_P110004</name>
    <name evidence="9" type="ORF">CBM2589_P110004</name>
    <name evidence="11" type="ORF">CBM2594_P50004</name>
    <name evidence="12" type="ORF">CBM2636_P20044</name>
</gene>
<dbReference type="GO" id="GO:1990281">
    <property type="term" value="C:efflux pump complex"/>
    <property type="evidence" value="ECO:0007669"/>
    <property type="project" value="TreeGrafter"/>
</dbReference>
<evidence type="ECO:0000256" key="3">
    <source>
        <dbReference type="ARBA" id="ARBA00022452"/>
    </source>
</evidence>
<keyword evidence="6 7" id="KW-0998">Cell outer membrane</keyword>
<geneLocation type="plasmid" evidence="13">
    <name>cbm2636p</name>
</geneLocation>
<dbReference type="Proteomes" id="UP000256297">
    <property type="component" value="Plasmid CBM2589_p"/>
</dbReference>
<evidence type="ECO:0000256" key="1">
    <source>
        <dbReference type="ARBA" id="ARBA00007613"/>
    </source>
</evidence>
<dbReference type="InterPro" id="IPR051906">
    <property type="entry name" value="TolC-like"/>
</dbReference>
<dbReference type="InterPro" id="IPR028351">
    <property type="entry name" value="CyaE"/>
</dbReference>
<keyword evidence="7" id="KW-0204">Cytolysis</keyword>
<evidence type="ECO:0000313" key="13">
    <source>
        <dbReference type="Proteomes" id="UP000254259"/>
    </source>
</evidence>
<accession>A0A375DBR2</accession>
<dbReference type="EMBL" id="OGUU01000040">
    <property type="protein sequence ID" value="SPC25458.1"/>
    <property type="molecule type" value="Genomic_DNA"/>
</dbReference>
<comment type="function">
    <text evidence="7">CyaE is necessary for transport of calmodulin-sensitive adenylate cyclase-hemolysin (cyclolysin).</text>
</comment>
<dbReference type="Gene3D" id="1.20.1600.10">
    <property type="entry name" value="Outer membrane efflux proteins (OEP)"/>
    <property type="match status" value="1"/>
</dbReference>
<dbReference type="EMBL" id="LT984815">
    <property type="protein sequence ID" value="SPD69357.1"/>
    <property type="molecule type" value="Genomic_DNA"/>
</dbReference>
<dbReference type="AlphaFoldDB" id="A0A375DBR2"/>
<sequence>MNARRIPLTLILAGLWGLVQDAQAFDPLRAEQHLPATPAGALIPDIAGCRAGPPVSPLLLGEAVERALCVNPKTRQAWADVKAQAAGVGTARAGYLPTVNGTGQYVRDGARTDVTRHPNLSSATLANVGTGNVALNWVLYDFGARSAAVSSASALLAAAQSTQDATVQSLFVTTAKDYYTAQASAGALVAARDVEAMAANSLRAASGRVDKGVAPISDALQAQTAYTQAVLNRAKADGQWQTAVGTLAADMNLSPDVPLTLPGVGDEVRTDAQFTQAVGELIEGARQAHPSVMAAEAQVDAAAARVDQTRAEGMPSLGLVSRYSLNNQPATLGLGVPSFPATGRDWYVGIQLTIPLFEGFGRLYRIHQAQAQLEREHDGLDAARQQVGLEVWSSYQAVRTATDSVKYSATLLDTAQQSFNAAEHRYQAGVGNILELLNAQTALANAKQQRVQALADWKATRLRLAGSLGRLGMNNVQVER</sequence>
<feature type="signal peptide" evidence="8">
    <location>
        <begin position="1"/>
        <end position="24"/>
    </location>
</feature>
<dbReference type="EMBL" id="OFSN01000030">
    <property type="protein sequence ID" value="SOY77372.1"/>
    <property type="molecule type" value="Genomic_DNA"/>
</dbReference>
<keyword evidence="7" id="KW-0354">Hemolysis</keyword>
<evidence type="ECO:0000256" key="4">
    <source>
        <dbReference type="ARBA" id="ARBA00022692"/>
    </source>
</evidence>
<dbReference type="GO" id="GO:0031640">
    <property type="term" value="P:killing of cells of another organism"/>
    <property type="evidence" value="ECO:0007669"/>
    <property type="project" value="UniProtKB-KW"/>
</dbReference>
<feature type="chain" id="PRO_5041071146" description="Protein CyaE" evidence="8">
    <location>
        <begin position="25"/>
        <end position="480"/>
    </location>
</feature>
<proteinExistence type="inferred from homology"/>
<organism evidence="11 14">
    <name type="scientific">Cupriavidus taiwanensis</name>
    <dbReference type="NCBI Taxonomy" id="164546"/>
    <lineage>
        <taxon>Bacteria</taxon>
        <taxon>Pseudomonadati</taxon>
        <taxon>Pseudomonadota</taxon>
        <taxon>Betaproteobacteria</taxon>
        <taxon>Burkholderiales</taxon>
        <taxon>Burkholderiaceae</taxon>
        <taxon>Cupriavidus</taxon>
    </lineage>
</organism>
<evidence type="ECO:0000313" key="11">
    <source>
        <dbReference type="EMBL" id="SPC25458.1"/>
    </source>
</evidence>
<evidence type="ECO:0000313" key="14">
    <source>
        <dbReference type="Proteomes" id="UP000257139"/>
    </source>
</evidence>
<comment type="subcellular location">
    <subcellularLocation>
        <location evidence="7">Cell outer membrane</location>
        <topology evidence="7">Peripheral membrane protein</topology>
    </subcellularLocation>
</comment>
<evidence type="ECO:0000256" key="8">
    <source>
        <dbReference type="SAM" id="SignalP"/>
    </source>
</evidence>
<dbReference type="Proteomes" id="UP000254259">
    <property type="component" value="Plasmid CBM2636p"/>
</dbReference>
<dbReference type="OMA" id="TSIEFRQ"/>
<dbReference type="GO" id="GO:0015562">
    <property type="term" value="F:efflux transmembrane transporter activity"/>
    <property type="evidence" value="ECO:0007669"/>
    <property type="project" value="InterPro"/>
</dbReference>
<keyword evidence="4" id="KW-0812">Transmembrane</keyword>
<dbReference type="RefSeq" id="WP_012354588.1">
    <property type="nucleotide sequence ID" value="NZ_CBCRZP010000085.1"/>
</dbReference>
<dbReference type="Pfam" id="PF02321">
    <property type="entry name" value="OEP"/>
    <property type="match status" value="2"/>
</dbReference>
<keyword evidence="2 7" id="KW-0813">Transport</keyword>
<dbReference type="PIRSF" id="PIRSF001892">
    <property type="entry name" value="CyaE"/>
    <property type="match status" value="1"/>
</dbReference>
<reference evidence="13 14" key="1">
    <citation type="submission" date="2018-01" db="EMBL/GenBank/DDBJ databases">
        <authorList>
            <person name="Clerissi C."/>
        </authorList>
    </citation>
    <scope>NUCLEOTIDE SEQUENCE [LARGE SCALE GENOMIC DNA]</scope>
    <source>
        <strain evidence="10">Cupriavidus taiwanensis LMG 19430</strain>
        <strain evidence="9">Cupriavidus taiwanensis STM 3521</strain>
        <strain evidence="11">Cupriavidus taiwanensis STM 6021</strain>
        <strain evidence="12">Cupriavidus taiwanensis SWF 66322</strain>
        <plasmid evidence="14">cbm2594_p</plasmid>
        <plasmid evidence="12">CBM2636p</plasmid>
        <plasmid evidence="13">cbm2636p</plasmid>
    </source>
</reference>
<evidence type="ECO:0000256" key="5">
    <source>
        <dbReference type="ARBA" id="ARBA00023136"/>
    </source>
</evidence>
<geneLocation type="plasmid" evidence="12">
    <name>CBM2636p</name>
</geneLocation>
<dbReference type="InterPro" id="IPR003423">
    <property type="entry name" value="OMP_efflux"/>
</dbReference>
<protein>
    <recommendedName>
        <fullName evidence="7">Protein CyaE</fullName>
    </recommendedName>
</protein>
<dbReference type="Proteomes" id="UP000257139">
    <property type="component" value="Plasmid CBM2594_p"/>
</dbReference>
<evidence type="ECO:0000313" key="12">
    <source>
        <dbReference type="EMBL" id="SPD69357.1"/>
    </source>
</evidence>
<keyword evidence="12" id="KW-0614">Plasmid</keyword>
<keyword evidence="5 7" id="KW-0472">Membrane</keyword>
<dbReference type="GO" id="GO:0009279">
    <property type="term" value="C:cell outer membrane"/>
    <property type="evidence" value="ECO:0007669"/>
    <property type="project" value="UniProtKB-SubCell"/>
</dbReference>
<comment type="similarity">
    <text evidence="1 7">Belongs to the outer membrane factor (OMF) (TC 1.B.17) family.</text>
</comment>
<dbReference type="Proteomes" id="UP000257016">
    <property type="component" value="Unassembled WGS sequence"/>
</dbReference>
<evidence type="ECO:0000313" key="10">
    <source>
        <dbReference type="EMBL" id="SOY77372.1"/>
    </source>
</evidence>
<evidence type="ECO:0000313" key="9">
    <source>
        <dbReference type="EMBL" id="SOY75282.1"/>
    </source>
</evidence>
<dbReference type="EMBL" id="OFSP01000042">
    <property type="protein sequence ID" value="SOY75282.1"/>
    <property type="molecule type" value="Genomic_DNA"/>
</dbReference>
<evidence type="ECO:0000256" key="7">
    <source>
        <dbReference type="PIRNR" id="PIRNR001892"/>
    </source>
</evidence>
<name>A0A375DBR2_9BURK</name>
<evidence type="ECO:0000256" key="6">
    <source>
        <dbReference type="ARBA" id="ARBA00023237"/>
    </source>
</evidence>